<accession>A0A7C4Y6T6</accession>
<comment type="caution">
    <text evidence="1">The sequence shown here is derived from an EMBL/GenBank/DDBJ whole genome shotgun (WGS) entry which is preliminary data.</text>
</comment>
<sequence length="155" mass="17742">MKICGELLQNEPLYKSLVGKAASLGRIAGKTAGLKFLKSQIVYLESLRNQINSVIRKTGKGDEQEAWSVFQILERKGINYKKKGFVPALLYVLGYATQKEIIEAYQEVKSKVNQLTVRRRCEEIIKSIHPTWEGGYNIRYRNLIRDYVELGKCPC</sequence>
<dbReference type="AlphaFoldDB" id="A0A7C4Y6T6"/>
<evidence type="ECO:0000313" key="1">
    <source>
        <dbReference type="EMBL" id="HGW60504.1"/>
    </source>
</evidence>
<protein>
    <submittedName>
        <fullName evidence="1">Uncharacterized protein</fullName>
    </submittedName>
</protein>
<gene>
    <name evidence="1" type="ORF">ENV82_03630</name>
</gene>
<name>A0A7C4Y6T6_9BACT</name>
<dbReference type="EMBL" id="DTHV01000115">
    <property type="protein sequence ID" value="HGW60504.1"/>
    <property type="molecule type" value="Genomic_DNA"/>
</dbReference>
<reference evidence="1" key="1">
    <citation type="journal article" date="2020" name="mSystems">
        <title>Genome- and Community-Level Interaction Insights into Carbon Utilization and Element Cycling Functions of Hydrothermarchaeota in Hydrothermal Sediment.</title>
        <authorList>
            <person name="Zhou Z."/>
            <person name="Liu Y."/>
            <person name="Xu W."/>
            <person name="Pan J."/>
            <person name="Luo Z.H."/>
            <person name="Li M."/>
        </authorList>
    </citation>
    <scope>NUCLEOTIDE SEQUENCE [LARGE SCALE GENOMIC DNA]</scope>
    <source>
        <strain evidence="1">SpSt-794</strain>
    </source>
</reference>
<organism evidence="1">
    <name type="scientific">Caldisericum exile</name>
    <dbReference type="NCBI Taxonomy" id="693075"/>
    <lineage>
        <taxon>Bacteria</taxon>
        <taxon>Pseudomonadati</taxon>
        <taxon>Caldisericota/Cryosericota group</taxon>
        <taxon>Caldisericota</taxon>
        <taxon>Caldisericia</taxon>
        <taxon>Caldisericales</taxon>
        <taxon>Caldisericaceae</taxon>
        <taxon>Caldisericum</taxon>
    </lineage>
</organism>
<proteinExistence type="predicted"/>